<dbReference type="AlphaFoldDB" id="A0A371DIR8"/>
<dbReference type="OrthoDB" id="5327923at2759"/>
<keyword evidence="3" id="KW-1185">Reference proteome</keyword>
<accession>A0A371DIR8</accession>
<proteinExistence type="predicted"/>
<feature type="compositionally biased region" description="Low complexity" evidence="1">
    <location>
        <begin position="297"/>
        <end position="310"/>
    </location>
</feature>
<dbReference type="STRING" id="139420.A0A371DIR8"/>
<organism evidence="2 3">
    <name type="scientific">Lentinus brumalis</name>
    <dbReference type="NCBI Taxonomy" id="2498619"/>
    <lineage>
        <taxon>Eukaryota</taxon>
        <taxon>Fungi</taxon>
        <taxon>Dikarya</taxon>
        <taxon>Basidiomycota</taxon>
        <taxon>Agaricomycotina</taxon>
        <taxon>Agaricomycetes</taxon>
        <taxon>Polyporales</taxon>
        <taxon>Polyporaceae</taxon>
        <taxon>Lentinus</taxon>
    </lineage>
</organism>
<feature type="region of interest" description="Disordered" evidence="1">
    <location>
        <begin position="233"/>
        <end position="317"/>
    </location>
</feature>
<name>A0A371DIR8_9APHY</name>
<evidence type="ECO:0000256" key="1">
    <source>
        <dbReference type="SAM" id="MobiDB-lite"/>
    </source>
</evidence>
<sequence length="631" mass="70614">MPSKTVEKQKRERDIHLFWERDPKGPILQRDRAPPGLRTANGFVWGHQVDHIFWIQRIPGAQALTVWSRSMIKEGGEGHDQHQWDEPLTSPRVRRPWPVLKMFTKDNALENSFINEPDRGCEDEHWRGISPPAGWKRDTGAVLSPEMLEFLGDCEHDPEEKCTGPMLSNVGPQRVANRQGEFYDYVWCEHFKALLNRVCDPQPFLARAIAITGHVHIVPDATGMMFYAPPGDAGDASKDKGGGSTACASGASSESVDFPQKTASASADGDITMADDTTGESPEESANPISDRVSSNGGATTGETTTARATSLPLPRNPFLTDGLPKLEEFIPEEHLPDILMVHDPNNVTNARKAGRSDVVPIKYKRFYPTPINDEENGDSKGKVSQLYLNKTNRFGTGNHSFVYRAPLTLPAPLYASSQSGQVTVAAKLAYDRCTAHGLLHNEARVYDSLPKHTQEDWCGYNVVPQCRFPVPVSAIAPKFYGYYLPVDDTGNIKLNEHNDCSEDRPCRVEWPSPILLMEECGNPVQPSKFTADQRTECFSLILRLHHMDTVQGSFYVRNIMCQPGPLSVAPKERSYDTPSFRIIDFGRGKCWEWELKEGGDVEKRRFEFARRIGDEVARARSELLIEDFGF</sequence>
<protein>
    <recommendedName>
        <fullName evidence="4">Protein kinase domain-containing protein</fullName>
    </recommendedName>
</protein>
<evidence type="ECO:0000313" key="2">
    <source>
        <dbReference type="EMBL" id="RDX52430.1"/>
    </source>
</evidence>
<evidence type="ECO:0008006" key="4">
    <source>
        <dbReference type="Google" id="ProtNLM"/>
    </source>
</evidence>
<gene>
    <name evidence="2" type="ORF">OH76DRAFT_1433883</name>
</gene>
<evidence type="ECO:0000313" key="3">
    <source>
        <dbReference type="Proteomes" id="UP000256964"/>
    </source>
</evidence>
<dbReference type="Proteomes" id="UP000256964">
    <property type="component" value="Unassembled WGS sequence"/>
</dbReference>
<reference evidence="2 3" key="1">
    <citation type="journal article" date="2018" name="Biotechnol. Biofuels">
        <title>Integrative visual omics of the white-rot fungus Polyporus brumalis exposes the biotechnological potential of its oxidative enzymes for delignifying raw plant biomass.</title>
        <authorList>
            <person name="Miyauchi S."/>
            <person name="Rancon A."/>
            <person name="Drula E."/>
            <person name="Hage H."/>
            <person name="Chaduli D."/>
            <person name="Favel A."/>
            <person name="Grisel S."/>
            <person name="Henrissat B."/>
            <person name="Herpoel-Gimbert I."/>
            <person name="Ruiz-Duenas F.J."/>
            <person name="Chevret D."/>
            <person name="Hainaut M."/>
            <person name="Lin J."/>
            <person name="Wang M."/>
            <person name="Pangilinan J."/>
            <person name="Lipzen A."/>
            <person name="Lesage-Meessen L."/>
            <person name="Navarro D."/>
            <person name="Riley R."/>
            <person name="Grigoriev I.V."/>
            <person name="Zhou S."/>
            <person name="Raouche S."/>
            <person name="Rosso M.N."/>
        </authorList>
    </citation>
    <scope>NUCLEOTIDE SEQUENCE [LARGE SCALE GENOMIC DNA]</scope>
    <source>
        <strain evidence="2 3">BRFM 1820</strain>
    </source>
</reference>
<dbReference type="EMBL" id="KZ857390">
    <property type="protein sequence ID" value="RDX52430.1"/>
    <property type="molecule type" value="Genomic_DNA"/>
</dbReference>